<evidence type="ECO:0000256" key="6">
    <source>
        <dbReference type="ARBA" id="ARBA00022723"/>
    </source>
</evidence>
<evidence type="ECO:0000256" key="2">
    <source>
        <dbReference type="ARBA" id="ARBA00011245"/>
    </source>
</evidence>
<dbReference type="GO" id="GO:0004674">
    <property type="term" value="F:protein serine/threonine kinase activity"/>
    <property type="evidence" value="ECO:0007669"/>
    <property type="project" value="UniProtKB-KW"/>
</dbReference>
<dbReference type="InterPro" id="IPR017441">
    <property type="entry name" value="Protein_kinase_ATP_BS"/>
</dbReference>
<evidence type="ECO:0000256" key="10">
    <source>
        <dbReference type="ARBA" id="ARBA00022837"/>
    </source>
</evidence>
<dbReference type="PROSITE" id="PS00108">
    <property type="entry name" value="PROTEIN_KINASE_ST"/>
    <property type="match status" value="1"/>
</dbReference>
<feature type="domain" description="EF-hand" evidence="18">
    <location>
        <begin position="739"/>
        <end position="774"/>
    </location>
</feature>
<feature type="compositionally biased region" description="Low complexity" evidence="16">
    <location>
        <begin position="202"/>
        <end position="220"/>
    </location>
</feature>
<dbReference type="PROSITE" id="PS50222">
    <property type="entry name" value="EF_HAND_2"/>
    <property type="match status" value="1"/>
</dbReference>
<dbReference type="SMART" id="SM00220">
    <property type="entry name" value="S_TKc"/>
    <property type="match status" value="1"/>
</dbReference>
<dbReference type="Gene3D" id="1.10.510.10">
    <property type="entry name" value="Transferase(Phosphotransferase) domain 1"/>
    <property type="match status" value="1"/>
</dbReference>
<evidence type="ECO:0000256" key="3">
    <source>
        <dbReference type="ARBA" id="ARBA00012513"/>
    </source>
</evidence>
<sequence length="820" mass="90417">MSSDHLQLDIADVTAGALDKASVERQKQTCRAVRGRCEYSAPGGAALRNELRAALETVRIDLVAGMEGVKARCQLLEAGAPKALKGPGLETDAGKAVVPVAQEVCDTPQRSRTYEAELEKLLAEASASRHRMDAMATLLELANTRLDVAGQQWTDLAEEVKWTSLCTARLEEQSLAVEAGRGLRHAEVSPLAALPRVEALESAGSSPRSGSCSDSVGVSSKELGSDRLGGRGFGSRRESDAARAVMQVKDLDEDGKALDCIRFLAELRKPDAKAAIFRSAGCFRATFLASEFASVTPELRQRIRSRKGRSPLSRSHLDIHTLLVCPDPSRKIDRSYKTLELLGHGAYGKVFRIQRICSGDIRAIKVMPKLKLAEDVQRMVTEIQALIELDHPNIMKMYEYFEDPQAIYLVTELCDGGHLGELDTATTDPDEIRWLFRDIVCAVAYCHSEGLAHRDLKFENVMLTECGGRHCGLGRMAKVIDFGLSSFRQDGTAKQWMKENVGTLYFVAPEVLKNEGTGKENTYGAECDMWSIGVMMYILLTGQHPFMVQHVSKSPRAIVQQISHGVLRQAPLSDAEVQPKACELLEKLLEKDPTCRVSAMSALEHPWLRVPLVRRTLSRSTSKDSTCSEGAPVPRMLSMVGRILSFSKFTRFEKAILTLVVHAARSRELEDLTRAFHALDSSGAGWLSAAGFCSGLQKQGIQLSEDDLQLMLGCLDPDSDDKIQYTDWLAATFEPCGITSDRAIEELFDFFDLHGKGTVSMSDLSDILEEDMTSIIFEQAQPDSPGFISKSEFRTLVISVAGKLARDLEWQKAQRRLNHH</sequence>
<dbReference type="InterPro" id="IPR008271">
    <property type="entry name" value="Ser/Thr_kinase_AS"/>
</dbReference>
<comment type="caution">
    <text evidence="19">The sequence shown here is derived from an EMBL/GenBank/DDBJ whole genome shotgun (WGS) entry which is preliminary data.</text>
</comment>
<evidence type="ECO:0000256" key="8">
    <source>
        <dbReference type="ARBA" id="ARBA00022741"/>
    </source>
</evidence>
<keyword evidence="5" id="KW-0808">Transferase</keyword>
<evidence type="ECO:0000256" key="14">
    <source>
        <dbReference type="ARBA" id="ARBA00048679"/>
    </source>
</evidence>
<evidence type="ECO:0000313" key="20">
    <source>
        <dbReference type="Proteomes" id="UP000626109"/>
    </source>
</evidence>
<evidence type="ECO:0000256" key="7">
    <source>
        <dbReference type="ARBA" id="ARBA00022737"/>
    </source>
</evidence>
<feature type="compositionally biased region" description="Basic and acidic residues" evidence="16">
    <location>
        <begin position="223"/>
        <end position="235"/>
    </location>
</feature>
<dbReference type="Proteomes" id="UP000626109">
    <property type="component" value="Unassembled WGS sequence"/>
</dbReference>
<dbReference type="GO" id="GO:0005509">
    <property type="term" value="F:calcium ion binding"/>
    <property type="evidence" value="ECO:0007669"/>
    <property type="project" value="InterPro"/>
</dbReference>
<feature type="binding site" evidence="15">
    <location>
        <position position="365"/>
    </location>
    <ligand>
        <name>ATP</name>
        <dbReference type="ChEBI" id="CHEBI:30616"/>
    </ligand>
</feature>
<evidence type="ECO:0000313" key="19">
    <source>
        <dbReference type="EMBL" id="CAE8627223.1"/>
    </source>
</evidence>
<comment type="catalytic activity">
    <reaction evidence="14">
        <text>L-seryl-[protein] + ATP = O-phospho-L-seryl-[protein] + ADP + H(+)</text>
        <dbReference type="Rhea" id="RHEA:17989"/>
        <dbReference type="Rhea" id="RHEA-COMP:9863"/>
        <dbReference type="Rhea" id="RHEA-COMP:11604"/>
        <dbReference type="ChEBI" id="CHEBI:15378"/>
        <dbReference type="ChEBI" id="CHEBI:29999"/>
        <dbReference type="ChEBI" id="CHEBI:30616"/>
        <dbReference type="ChEBI" id="CHEBI:83421"/>
        <dbReference type="ChEBI" id="CHEBI:456216"/>
        <dbReference type="EC" id="2.7.11.1"/>
    </reaction>
</comment>
<keyword evidence="6" id="KW-0479">Metal-binding</keyword>
<dbReference type="PROSITE" id="PS50011">
    <property type="entry name" value="PROTEIN_KINASE_DOM"/>
    <property type="match status" value="1"/>
</dbReference>
<organism evidence="19 20">
    <name type="scientific">Polarella glacialis</name>
    <name type="common">Dinoflagellate</name>
    <dbReference type="NCBI Taxonomy" id="89957"/>
    <lineage>
        <taxon>Eukaryota</taxon>
        <taxon>Sar</taxon>
        <taxon>Alveolata</taxon>
        <taxon>Dinophyceae</taxon>
        <taxon>Suessiales</taxon>
        <taxon>Suessiaceae</taxon>
        <taxon>Polarella</taxon>
    </lineage>
</organism>
<protein>
    <recommendedName>
        <fullName evidence="3">non-specific serine/threonine protein kinase</fullName>
        <ecNumber evidence="3">2.7.11.1</ecNumber>
    </recommendedName>
</protein>
<dbReference type="SUPFAM" id="SSF47473">
    <property type="entry name" value="EF-hand"/>
    <property type="match status" value="1"/>
</dbReference>
<evidence type="ECO:0000256" key="4">
    <source>
        <dbReference type="ARBA" id="ARBA00022527"/>
    </source>
</evidence>
<keyword evidence="8 15" id="KW-0547">Nucleotide-binding</keyword>
<evidence type="ECO:0000256" key="13">
    <source>
        <dbReference type="ARBA" id="ARBA00047899"/>
    </source>
</evidence>
<dbReference type="InterPro" id="IPR002048">
    <property type="entry name" value="EF_hand_dom"/>
</dbReference>
<dbReference type="PROSITE" id="PS00018">
    <property type="entry name" value="EF_HAND_1"/>
    <property type="match status" value="1"/>
</dbReference>
<evidence type="ECO:0000256" key="9">
    <source>
        <dbReference type="ARBA" id="ARBA00022777"/>
    </source>
</evidence>
<gene>
    <name evidence="19" type="ORF">PGLA2088_LOCUS589</name>
</gene>
<dbReference type="Gene3D" id="3.30.200.20">
    <property type="entry name" value="Phosphorylase Kinase, domain 1"/>
    <property type="match status" value="1"/>
</dbReference>
<evidence type="ECO:0000256" key="15">
    <source>
        <dbReference type="PROSITE-ProRule" id="PRU10141"/>
    </source>
</evidence>
<dbReference type="InterPro" id="IPR050205">
    <property type="entry name" value="CDPK_Ser/Thr_kinases"/>
</dbReference>
<dbReference type="FunFam" id="3.30.200.20:FF:000315">
    <property type="entry name" value="Calcium-dependent protein kinase 3"/>
    <property type="match status" value="1"/>
</dbReference>
<dbReference type="Gene3D" id="1.10.238.10">
    <property type="entry name" value="EF-hand"/>
    <property type="match status" value="1"/>
</dbReference>
<comment type="catalytic activity">
    <reaction evidence="13">
        <text>L-threonyl-[protein] + ATP = O-phospho-L-threonyl-[protein] + ADP + H(+)</text>
        <dbReference type="Rhea" id="RHEA:46608"/>
        <dbReference type="Rhea" id="RHEA-COMP:11060"/>
        <dbReference type="Rhea" id="RHEA-COMP:11605"/>
        <dbReference type="ChEBI" id="CHEBI:15378"/>
        <dbReference type="ChEBI" id="CHEBI:30013"/>
        <dbReference type="ChEBI" id="CHEBI:30616"/>
        <dbReference type="ChEBI" id="CHEBI:61977"/>
        <dbReference type="ChEBI" id="CHEBI:456216"/>
        <dbReference type="EC" id="2.7.11.1"/>
    </reaction>
</comment>
<feature type="region of interest" description="Disordered" evidence="16">
    <location>
        <begin position="202"/>
        <end position="235"/>
    </location>
</feature>
<evidence type="ECO:0000259" key="17">
    <source>
        <dbReference type="PROSITE" id="PS50011"/>
    </source>
</evidence>
<proteinExistence type="inferred from homology"/>
<dbReference type="InterPro" id="IPR011992">
    <property type="entry name" value="EF-hand-dom_pair"/>
</dbReference>
<name>A0A813GL06_POLGL</name>
<keyword evidence="9" id="KW-0418">Kinase</keyword>
<dbReference type="AlphaFoldDB" id="A0A813GL06"/>
<dbReference type="PANTHER" id="PTHR24349">
    <property type="entry name" value="SERINE/THREONINE-PROTEIN KINASE"/>
    <property type="match status" value="1"/>
</dbReference>
<evidence type="ECO:0000256" key="11">
    <source>
        <dbReference type="ARBA" id="ARBA00022840"/>
    </source>
</evidence>
<dbReference type="PROSITE" id="PS00107">
    <property type="entry name" value="PROTEIN_KINASE_ATP"/>
    <property type="match status" value="1"/>
</dbReference>
<keyword evidence="4" id="KW-0723">Serine/threonine-protein kinase</keyword>
<feature type="domain" description="Protein kinase" evidence="17">
    <location>
        <begin position="336"/>
        <end position="608"/>
    </location>
</feature>
<evidence type="ECO:0000259" key="18">
    <source>
        <dbReference type="PROSITE" id="PS50222"/>
    </source>
</evidence>
<evidence type="ECO:0000256" key="1">
    <source>
        <dbReference type="ARBA" id="ARBA00001946"/>
    </source>
</evidence>
<dbReference type="EC" id="2.7.11.1" evidence="3"/>
<dbReference type="GO" id="GO:0005524">
    <property type="term" value="F:ATP binding"/>
    <property type="evidence" value="ECO:0007669"/>
    <property type="project" value="UniProtKB-UniRule"/>
</dbReference>
<keyword evidence="7" id="KW-0677">Repeat</keyword>
<evidence type="ECO:0000256" key="16">
    <source>
        <dbReference type="SAM" id="MobiDB-lite"/>
    </source>
</evidence>
<comment type="subunit">
    <text evidence="2">Monomer.</text>
</comment>
<keyword evidence="11 15" id="KW-0067">ATP-binding</keyword>
<comment type="similarity">
    <text evidence="12">Belongs to the protein kinase superfamily. Ser/Thr protein kinase family. CDPK subfamily.</text>
</comment>
<dbReference type="SUPFAM" id="SSF56112">
    <property type="entry name" value="Protein kinase-like (PK-like)"/>
    <property type="match status" value="1"/>
</dbReference>
<reference evidence="19" key="1">
    <citation type="submission" date="2021-02" db="EMBL/GenBank/DDBJ databases">
        <authorList>
            <person name="Dougan E. K."/>
            <person name="Rhodes N."/>
            <person name="Thang M."/>
            <person name="Chan C."/>
        </authorList>
    </citation>
    <scope>NUCLEOTIDE SEQUENCE</scope>
</reference>
<dbReference type="Pfam" id="PF13499">
    <property type="entry name" value="EF-hand_7"/>
    <property type="match status" value="1"/>
</dbReference>
<dbReference type="Pfam" id="PF00069">
    <property type="entry name" value="Pkinase"/>
    <property type="match status" value="1"/>
</dbReference>
<dbReference type="InterPro" id="IPR000719">
    <property type="entry name" value="Prot_kinase_dom"/>
</dbReference>
<dbReference type="InterPro" id="IPR018247">
    <property type="entry name" value="EF_Hand_1_Ca_BS"/>
</dbReference>
<evidence type="ECO:0000256" key="12">
    <source>
        <dbReference type="ARBA" id="ARBA00024334"/>
    </source>
</evidence>
<dbReference type="EMBL" id="CAJNNW010000400">
    <property type="protein sequence ID" value="CAE8627223.1"/>
    <property type="molecule type" value="Genomic_DNA"/>
</dbReference>
<dbReference type="FunFam" id="1.10.510.10:FF:000571">
    <property type="entry name" value="Maternal embryonic leucine zipper kinase"/>
    <property type="match status" value="1"/>
</dbReference>
<dbReference type="InterPro" id="IPR011009">
    <property type="entry name" value="Kinase-like_dom_sf"/>
</dbReference>
<keyword evidence="10" id="KW-0106">Calcium</keyword>
<evidence type="ECO:0000256" key="5">
    <source>
        <dbReference type="ARBA" id="ARBA00022679"/>
    </source>
</evidence>
<accession>A0A813GL06</accession>
<comment type="cofactor">
    <cofactor evidence="1">
        <name>Mg(2+)</name>
        <dbReference type="ChEBI" id="CHEBI:18420"/>
    </cofactor>
</comment>